<sequence>MSSATVGWEWGGYSSAQAPYVANRYVDTSRIFSSRPQAASRKSETRVASLETTTDNSSVSSPVLIPTAPFPESLSSHLEAIENCIRSSDGLSDISIPNVKPIIFLQLADKFDADRKFRLEYYRDREIVTVKWPSNAHEGYKPLISALMDVAQHDINFSCETNTDIRFVDGPHKGTTAVPDFGFGKYPTNSTADMEYIIILESGYSQLSTKLRNRARMWLTLPTVISVITIDFCTKQYAFPKSKPGHKMVPLTRIAFGNQAGSLLEAITVGGETWAHPITAIELTLYVQQSGACGEGSIDTSWNITPSHPDLQQSQTEIDALLGAVFSTAVGRDTFDELYSDEHPFHIKWPKLYEQLHLRRTTDSFNRYREWIDESSASTSQPTEAPPAPKRVSASELQEFIKRPRVT</sequence>
<proteinExistence type="predicted"/>
<feature type="region of interest" description="Disordered" evidence="1">
    <location>
        <begin position="36"/>
        <end position="60"/>
    </location>
</feature>
<organism evidence="2 3">
    <name type="scientific">Mycena pura</name>
    <dbReference type="NCBI Taxonomy" id="153505"/>
    <lineage>
        <taxon>Eukaryota</taxon>
        <taxon>Fungi</taxon>
        <taxon>Dikarya</taxon>
        <taxon>Basidiomycota</taxon>
        <taxon>Agaricomycotina</taxon>
        <taxon>Agaricomycetes</taxon>
        <taxon>Agaricomycetidae</taxon>
        <taxon>Agaricales</taxon>
        <taxon>Marasmiineae</taxon>
        <taxon>Mycenaceae</taxon>
        <taxon>Mycena</taxon>
    </lineage>
</organism>
<protein>
    <submittedName>
        <fullName evidence="2">Uncharacterized protein</fullName>
    </submittedName>
</protein>
<reference evidence="2" key="1">
    <citation type="submission" date="2023-03" db="EMBL/GenBank/DDBJ databases">
        <title>Massive genome expansion in bonnet fungi (Mycena s.s.) driven by repeated elements and novel gene families across ecological guilds.</title>
        <authorList>
            <consortium name="Lawrence Berkeley National Laboratory"/>
            <person name="Harder C.B."/>
            <person name="Miyauchi S."/>
            <person name="Viragh M."/>
            <person name="Kuo A."/>
            <person name="Thoen E."/>
            <person name="Andreopoulos B."/>
            <person name="Lu D."/>
            <person name="Skrede I."/>
            <person name="Drula E."/>
            <person name="Henrissat B."/>
            <person name="Morin E."/>
            <person name="Kohler A."/>
            <person name="Barry K."/>
            <person name="LaButti K."/>
            <person name="Morin E."/>
            <person name="Salamov A."/>
            <person name="Lipzen A."/>
            <person name="Mereny Z."/>
            <person name="Hegedus B."/>
            <person name="Baldrian P."/>
            <person name="Stursova M."/>
            <person name="Weitz H."/>
            <person name="Taylor A."/>
            <person name="Grigoriev I.V."/>
            <person name="Nagy L.G."/>
            <person name="Martin F."/>
            <person name="Kauserud H."/>
        </authorList>
    </citation>
    <scope>NUCLEOTIDE SEQUENCE</scope>
    <source>
        <strain evidence="2">9144</strain>
    </source>
</reference>
<dbReference type="EMBL" id="JARJCW010000002">
    <property type="protein sequence ID" value="KAJ7228281.1"/>
    <property type="molecule type" value="Genomic_DNA"/>
</dbReference>
<feature type="region of interest" description="Disordered" evidence="1">
    <location>
        <begin position="374"/>
        <end position="407"/>
    </location>
</feature>
<evidence type="ECO:0000313" key="2">
    <source>
        <dbReference type="EMBL" id="KAJ7228281.1"/>
    </source>
</evidence>
<evidence type="ECO:0000256" key="1">
    <source>
        <dbReference type="SAM" id="MobiDB-lite"/>
    </source>
</evidence>
<keyword evidence="3" id="KW-1185">Reference proteome</keyword>
<dbReference type="Proteomes" id="UP001219525">
    <property type="component" value="Unassembled WGS sequence"/>
</dbReference>
<feature type="compositionally biased region" description="Polar residues" evidence="1">
    <location>
        <begin position="50"/>
        <end position="60"/>
    </location>
</feature>
<gene>
    <name evidence="2" type="ORF">GGX14DRAFT_612026</name>
</gene>
<evidence type="ECO:0000313" key="3">
    <source>
        <dbReference type="Proteomes" id="UP001219525"/>
    </source>
</evidence>
<accession>A0AAD6YSL3</accession>
<comment type="caution">
    <text evidence="2">The sequence shown here is derived from an EMBL/GenBank/DDBJ whole genome shotgun (WGS) entry which is preliminary data.</text>
</comment>
<dbReference type="AlphaFoldDB" id="A0AAD6YSL3"/>
<name>A0AAD6YSL3_9AGAR</name>